<dbReference type="PANTHER" id="PTHR10374:SF19">
    <property type="entry name" value="LYASE (GLO1), PUTATIVE (AFU_ORTHOLOGUE AFUA_2G13550)-RELATED"/>
    <property type="match status" value="1"/>
</dbReference>
<organism evidence="3 4">
    <name type="scientific">Penicillium brasilianum</name>
    <dbReference type="NCBI Taxonomy" id="104259"/>
    <lineage>
        <taxon>Eukaryota</taxon>
        <taxon>Fungi</taxon>
        <taxon>Dikarya</taxon>
        <taxon>Ascomycota</taxon>
        <taxon>Pezizomycotina</taxon>
        <taxon>Eurotiomycetes</taxon>
        <taxon>Eurotiomycetidae</taxon>
        <taxon>Eurotiales</taxon>
        <taxon>Aspergillaceae</taxon>
        <taxon>Penicillium</taxon>
    </lineage>
</organism>
<evidence type="ECO:0000313" key="4">
    <source>
        <dbReference type="Proteomes" id="UP000042958"/>
    </source>
</evidence>
<proteinExistence type="predicted"/>
<dbReference type="PANTHER" id="PTHR10374">
    <property type="entry name" value="LACTOYLGLUTATHIONE LYASE GLYOXALASE I"/>
    <property type="match status" value="1"/>
</dbReference>
<feature type="chain" id="PRO_5002522607" description="VOC domain-containing protein" evidence="1">
    <location>
        <begin position="22"/>
        <end position="238"/>
    </location>
</feature>
<gene>
    <name evidence="3" type="ORF">PMG11_06887</name>
</gene>
<sequence length="238" mass="25618">MYYGSLLPACLTLLLASCAHACSPRSDSGDWNNPIVIGNDGPAPAATLGYAINHFGLLTTNLEAMKHFYGNILGMRLLFDAHLTPEYTVTYMGYAQGGRNGTGFQSGAELARDKNNLYGLLELVQFSISDDHLVASTKRTNTFSHVGLIVPDIAKSQTYLEEHGVTFLKKYGTPVTEMTGPLQNAFGIGEYAGAHIAAKQALLKAQGSIGIELLLIVEDPDGNMVEIQQQDPPRSSVL</sequence>
<dbReference type="STRING" id="104259.A0A0F7TT50"/>
<dbReference type="PROSITE" id="PS51819">
    <property type="entry name" value="VOC"/>
    <property type="match status" value="1"/>
</dbReference>
<dbReference type="Pfam" id="PF00903">
    <property type="entry name" value="Glyoxalase"/>
    <property type="match status" value="1"/>
</dbReference>
<dbReference type="OrthoDB" id="16820at2759"/>
<evidence type="ECO:0000313" key="3">
    <source>
        <dbReference type="EMBL" id="CEJ58222.1"/>
    </source>
</evidence>
<protein>
    <recommendedName>
        <fullName evidence="2">VOC domain-containing protein</fullName>
    </recommendedName>
</protein>
<dbReference type="InterPro" id="IPR029068">
    <property type="entry name" value="Glyas_Bleomycin-R_OHBP_Dase"/>
</dbReference>
<name>A0A0F7TT50_PENBI</name>
<feature type="domain" description="VOC" evidence="2">
    <location>
        <begin position="51"/>
        <end position="230"/>
    </location>
</feature>
<reference evidence="4" key="1">
    <citation type="journal article" date="2015" name="Genome Announc.">
        <title>Draft genome sequence of the fungus Penicillium brasilianum MG11.</title>
        <authorList>
            <person name="Horn F."/>
            <person name="Linde J."/>
            <person name="Mattern D.J."/>
            <person name="Walther G."/>
            <person name="Guthke R."/>
            <person name="Brakhage A.A."/>
            <person name="Valiante V."/>
        </authorList>
    </citation>
    <scope>NUCLEOTIDE SEQUENCE [LARGE SCALE GENOMIC DNA]</scope>
    <source>
        <strain evidence="4">MG11</strain>
    </source>
</reference>
<dbReference type="AlphaFoldDB" id="A0A0F7TT50"/>
<evidence type="ECO:0000259" key="2">
    <source>
        <dbReference type="PROSITE" id="PS51819"/>
    </source>
</evidence>
<dbReference type="SUPFAM" id="SSF54593">
    <property type="entry name" value="Glyoxalase/Bleomycin resistance protein/Dihydroxybiphenyl dioxygenase"/>
    <property type="match status" value="1"/>
</dbReference>
<keyword evidence="4" id="KW-1185">Reference proteome</keyword>
<dbReference type="Gene3D" id="3.10.180.10">
    <property type="entry name" value="2,3-Dihydroxybiphenyl 1,2-Dioxygenase, domain 1"/>
    <property type="match status" value="1"/>
</dbReference>
<dbReference type="Proteomes" id="UP000042958">
    <property type="component" value="Unassembled WGS sequence"/>
</dbReference>
<dbReference type="InterPro" id="IPR004360">
    <property type="entry name" value="Glyas_Fos-R_dOase_dom"/>
</dbReference>
<dbReference type="EMBL" id="CDHK01000006">
    <property type="protein sequence ID" value="CEJ58222.1"/>
    <property type="molecule type" value="Genomic_DNA"/>
</dbReference>
<dbReference type="InterPro" id="IPR037523">
    <property type="entry name" value="VOC_core"/>
</dbReference>
<evidence type="ECO:0000256" key="1">
    <source>
        <dbReference type="SAM" id="SignalP"/>
    </source>
</evidence>
<keyword evidence="1" id="KW-0732">Signal</keyword>
<accession>A0A0F7TT50</accession>
<feature type="signal peptide" evidence="1">
    <location>
        <begin position="1"/>
        <end position="21"/>
    </location>
</feature>